<dbReference type="RefSeq" id="WP_380773668.1">
    <property type="nucleotide sequence ID" value="NZ_JBHUEO010000023.1"/>
</dbReference>
<dbReference type="EMBL" id="JBHUEO010000023">
    <property type="protein sequence ID" value="MFD1706945.1"/>
    <property type="molecule type" value="Genomic_DNA"/>
</dbReference>
<dbReference type="InterPro" id="IPR021324">
    <property type="entry name" value="DUF2929"/>
</dbReference>
<comment type="caution">
    <text evidence="2">The sequence shown here is derived from an EMBL/GenBank/DDBJ whole genome shotgun (WGS) entry which is preliminary data.</text>
</comment>
<evidence type="ECO:0000313" key="3">
    <source>
        <dbReference type="Proteomes" id="UP001597301"/>
    </source>
</evidence>
<sequence>MRYLATLFWTLILVHMLMYVAGSMLGASYDFGTATILGIIAFILVMIVSAFIPEQPAEEQ</sequence>
<organism evidence="2 3">
    <name type="scientific">Siminovitchia sediminis</name>
    <dbReference type="NCBI Taxonomy" id="1274353"/>
    <lineage>
        <taxon>Bacteria</taxon>
        <taxon>Bacillati</taxon>
        <taxon>Bacillota</taxon>
        <taxon>Bacilli</taxon>
        <taxon>Bacillales</taxon>
        <taxon>Bacillaceae</taxon>
        <taxon>Siminovitchia</taxon>
    </lineage>
</organism>
<feature type="transmembrane region" description="Helical" evidence="1">
    <location>
        <begin position="36"/>
        <end position="53"/>
    </location>
</feature>
<protein>
    <submittedName>
        <fullName evidence="2">YjzD family protein</fullName>
    </submittedName>
</protein>
<dbReference type="Proteomes" id="UP001597301">
    <property type="component" value="Unassembled WGS sequence"/>
</dbReference>
<gene>
    <name evidence="2" type="ORF">ACFSCZ_09405</name>
</gene>
<accession>A0ABW4KL85</accession>
<evidence type="ECO:0000313" key="2">
    <source>
        <dbReference type="EMBL" id="MFD1706945.1"/>
    </source>
</evidence>
<keyword evidence="3" id="KW-1185">Reference proteome</keyword>
<keyword evidence="1" id="KW-0812">Transmembrane</keyword>
<dbReference type="Pfam" id="PF11151">
    <property type="entry name" value="DUF2929"/>
    <property type="match status" value="1"/>
</dbReference>
<keyword evidence="1" id="KW-1133">Transmembrane helix</keyword>
<name>A0ABW4KL85_9BACI</name>
<reference evidence="3" key="1">
    <citation type="journal article" date="2019" name="Int. J. Syst. Evol. Microbiol.">
        <title>The Global Catalogue of Microorganisms (GCM) 10K type strain sequencing project: providing services to taxonomists for standard genome sequencing and annotation.</title>
        <authorList>
            <consortium name="The Broad Institute Genomics Platform"/>
            <consortium name="The Broad Institute Genome Sequencing Center for Infectious Disease"/>
            <person name="Wu L."/>
            <person name="Ma J."/>
        </authorList>
    </citation>
    <scope>NUCLEOTIDE SEQUENCE [LARGE SCALE GENOMIC DNA]</scope>
    <source>
        <strain evidence="3">CGMCC 1.12295</strain>
    </source>
</reference>
<proteinExistence type="predicted"/>
<keyword evidence="1" id="KW-0472">Membrane</keyword>
<evidence type="ECO:0000256" key="1">
    <source>
        <dbReference type="SAM" id="Phobius"/>
    </source>
</evidence>